<dbReference type="SUPFAM" id="SSF47240">
    <property type="entry name" value="Ferritin-like"/>
    <property type="match status" value="1"/>
</dbReference>
<evidence type="ECO:0000313" key="3">
    <source>
        <dbReference type="Proteomes" id="UP001519332"/>
    </source>
</evidence>
<evidence type="ECO:0000313" key="2">
    <source>
        <dbReference type="EMBL" id="MBP2326612.1"/>
    </source>
</evidence>
<evidence type="ECO:0000259" key="1">
    <source>
        <dbReference type="Pfam" id="PF12902"/>
    </source>
</evidence>
<accession>A0ABS4TQD2</accession>
<dbReference type="InterPro" id="IPR009078">
    <property type="entry name" value="Ferritin-like_SF"/>
</dbReference>
<protein>
    <recommendedName>
        <fullName evidence="1">Iminophenyl-pyruvate dimer synthase domain-containing protein</fullName>
    </recommendedName>
</protein>
<gene>
    <name evidence="2" type="ORF">JOF56_006997</name>
</gene>
<reference evidence="2 3" key="1">
    <citation type="submission" date="2021-03" db="EMBL/GenBank/DDBJ databases">
        <title>Sequencing the genomes of 1000 actinobacteria strains.</title>
        <authorList>
            <person name="Klenk H.-P."/>
        </authorList>
    </citation>
    <scope>NUCLEOTIDE SEQUENCE [LARGE SCALE GENOMIC DNA]</scope>
    <source>
        <strain evidence="2 3">DSM 46670</strain>
    </source>
</reference>
<feature type="domain" description="Iminophenyl-pyruvate dimer synthase" evidence="1">
    <location>
        <begin position="25"/>
        <end position="225"/>
    </location>
</feature>
<proteinExistence type="predicted"/>
<comment type="caution">
    <text evidence="2">The sequence shown here is derived from an EMBL/GenBank/DDBJ whole genome shotgun (WGS) entry which is preliminary data.</text>
</comment>
<dbReference type="Gene3D" id="1.20.1260.10">
    <property type="match status" value="1"/>
</dbReference>
<name>A0ABS4TQD2_9PSEU</name>
<dbReference type="Pfam" id="PF12902">
    <property type="entry name" value="Ferritin-like"/>
    <property type="match status" value="1"/>
</dbReference>
<dbReference type="InterPro" id="IPR012347">
    <property type="entry name" value="Ferritin-like"/>
</dbReference>
<dbReference type="InterPro" id="IPR026820">
    <property type="entry name" value="VioB/RebD_dom"/>
</dbReference>
<dbReference type="PANTHER" id="PTHR34400">
    <property type="match status" value="1"/>
</dbReference>
<dbReference type="EMBL" id="JAGINW010000001">
    <property type="protein sequence ID" value="MBP2326612.1"/>
    <property type="molecule type" value="Genomic_DNA"/>
</dbReference>
<dbReference type="Proteomes" id="UP001519332">
    <property type="component" value="Unassembled WGS sequence"/>
</dbReference>
<keyword evidence="3" id="KW-1185">Reference proteome</keyword>
<organism evidence="2 3">
    <name type="scientific">Kibdelosporangium banguiense</name>
    <dbReference type="NCBI Taxonomy" id="1365924"/>
    <lineage>
        <taxon>Bacteria</taxon>
        <taxon>Bacillati</taxon>
        <taxon>Actinomycetota</taxon>
        <taxon>Actinomycetes</taxon>
        <taxon>Pseudonocardiales</taxon>
        <taxon>Pseudonocardiaceae</taxon>
        <taxon>Kibdelosporangium</taxon>
    </lineage>
</organism>
<sequence>MIEIEKSYLDAVRAATTPRDLHKSLQAAVVLELATIPPYLTAYYSLKPGENDDVADLVRSVVIEEMLHLTIAANVLNAVGGCPVFDSREVVLDYPAPLPMGTVSGLKVHIGPMSIGQTELFMAIEQPEDPIADRPGDDVVTIGDFYAAIIEKIKEFGEPAFATPSAPQVTAPWFGSRQLFAVTDVASATRALGVVVEQGEGTTSSPEDGDGEGELAHYYRFAEIKHGRRLVPDPSAPEGFSYTGDPVVFTPSGVHPMITDPKTAFYPPGTTAGRLTEQFGRTFRHLLVALQKTFSGRPSALNAAMGIMYELRLQVIAMTKTPDPRPEHADKCVTPCWTYGSLGS</sequence>
<dbReference type="PANTHER" id="PTHR34400:SF4">
    <property type="entry name" value="MEMBRANE PROTEIN"/>
    <property type="match status" value="1"/>
</dbReference>
<dbReference type="RefSeq" id="WP_209643661.1">
    <property type="nucleotide sequence ID" value="NZ_JAGINW010000001.1"/>
</dbReference>